<reference evidence="3 4" key="1">
    <citation type="submission" date="2015-04" db="EMBL/GenBank/DDBJ databases">
        <title>Complete genome sequence of Schizopora paradoxa KUC8140, a cosmopolitan wood degrader in East Asia.</title>
        <authorList>
            <consortium name="DOE Joint Genome Institute"/>
            <person name="Min B."/>
            <person name="Park H."/>
            <person name="Jang Y."/>
            <person name="Kim J.-J."/>
            <person name="Kim K.H."/>
            <person name="Pangilinan J."/>
            <person name="Lipzen A."/>
            <person name="Riley R."/>
            <person name="Grigoriev I.V."/>
            <person name="Spatafora J.W."/>
            <person name="Choi I.-G."/>
        </authorList>
    </citation>
    <scope>NUCLEOTIDE SEQUENCE [LARGE SCALE GENOMIC DNA]</scope>
    <source>
        <strain evidence="3 4">KUC8140</strain>
    </source>
</reference>
<dbReference type="Proteomes" id="UP000053477">
    <property type="component" value="Unassembled WGS sequence"/>
</dbReference>
<accession>A0A0H2RM46</accession>
<dbReference type="Pfam" id="PF24016">
    <property type="entry name" value="DUF7330"/>
    <property type="match status" value="1"/>
</dbReference>
<sequence>MYFLSRGSLATGSVRVFTRGDQSKAEAGANDGAREDDGDPDAVRVNVRVYYHTQAALDRVNICDLERSGGKDRGVGIFTPRNWHSGNPLDYLRFEVDIVLPPETTSIMRSTPKLFNRLETDYSNFLLQLGVLRFKSMDIGTSNAPIISEEVDGNDINVKSSNGNIMGSFNVSTSLKLVTSNGKIQTDVTMNSDKASKPTDLFMKTSNGGIDANLNLIATKSPADSAFHVQSITSNAHNNVVVSSQPLGASLVTIDSKSSNEKATVLVPPPFEGTFNLKTSNAQPNVVSDDVDDPAGEGRTRHLTWNRFGNGANGQVTWGTPRSKPKSWVHIESSNSPVTLYLRDV</sequence>
<protein>
    <recommendedName>
        <fullName evidence="2">DUF7330 domain-containing protein</fullName>
    </recommendedName>
</protein>
<dbReference type="InParanoid" id="A0A0H2RM46"/>
<organism evidence="3 4">
    <name type="scientific">Schizopora paradoxa</name>
    <dbReference type="NCBI Taxonomy" id="27342"/>
    <lineage>
        <taxon>Eukaryota</taxon>
        <taxon>Fungi</taxon>
        <taxon>Dikarya</taxon>
        <taxon>Basidiomycota</taxon>
        <taxon>Agaricomycotina</taxon>
        <taxon>Agaricomycetes</taxon>
        <taxon>Hymenochaetales</taxon>
        <taxon>Schizoporaceae</taxon>
        <taxon>Schizopora</taxon>
    </lineage>
</organism>
<proteinExistence type="predicted"/>
<keyword evidence="4" id="KW-1185">Reference proteome</keyword>
<dbReference type="InterPro" id="IPR055754">
    <property type="entry name" value="DUF7330"/>
</dbReference>
<dbReference type="EMBL" id="KQ085968">
    <property type="protein sequence ID" value="KLO12944.1"/>
    <property type="molecule type" value="Genomic_DNA"/>
</dbReference>
<gene>
    <name evidence="3" type="ORF">SCHPADRAFT_828700</name>
</gene>
<dbReference type="AlphaFoldDB" id="A0A0H2RM46"/>
<evidence type="ECO:0000313" key="4">
    <source>
        <dbReference type="Proteomes" id="UP000053477"/>
    </source>
</evidence>
<evidence type="ECO:0000256" key="1">
    <source>
        <dbReference type="SAM" id="MobiDB-lite"/>
    </source>
</evidence>
<feature type="region of interest" description="Disordered" evidence="1">
    <location>
        <begin position="21"/>
        <end position="40"/>
    </location>
</feature>
<dbReference type="OrthoDB" id="5570013at2759"/>
<feature type="domain" description="DUF7330" evidence="2">
    <location>
        <begin position="156"/>
        <end position="291"/>
    </location>
</feature>
<evidence type="ECO:0000259" key="2">
    <source>
        <dbReference type="Pfam" id="PF24016"/>
    </source>
</evidence>
<name>A0A0H2RM46_9AGAM</name>
<evidence type="ECO:0000313" key="3">
    <source>
        <dbReference type="EMBL" id="KLO12944.1"/>
    </source>
</evidence>